<dbReference type="eggNOG" id="KOG0987">
    <property type="taxonomic scope" value="Eukaryota"/>
</dbReference>
<accession>A0A072U1C9</accession>
<feature type="domain" description="Replication protein A 70 kDa DNA-binding subunit B/D first OB fold" evidence="1">
    <location>
        <begin position="13"/>
        <end position="109"/>
    </location>
</feature>
<keyword evidence="4" id="KW-1185">Reference proteome</keyword>
<reference evidence="2 4" key="2">
    <citation type="journal article" date="2014" name="BMC Genomics">
        <title>An improved genome release (version Mt4.0) for the model legume Medicago truncatula.</title>
        <authorList>
            <person name="Tang H."/>
            <person name="Krishnakumar V."/>
            <person name="Bidwell S."/>
            <person name="Rosen B."/>
            <person name="Chan A."/>
            <person name="Zhou S."/>
            <person name="Gentzbittel L."/>
            <person name="Childs K.L."/>
            <person name="Yandell M."/>
            <person name="Gundlach H."/>
            <person name="Mayer K.F."/>
            <person name="Schwartz D.C."/>
            <person name="Town C.D."/>
        </authorList>
    </citation>
    <scope>GENOME REANNOTATION</scope>
    <source>
        <strain evidence="2">A17</strain>
        <strain evidence="3 4">cv. Jemalong A17</strain>
    </source>
</reference>
<dbReference type="EMBL" id="CM001224">
    <property type="protein sequence ID" value="KEH19615.1"/>
    <property type="molecule type" value="Genomic_DNA"/>
</dbReference>
<dbReference type="CDD" id="cd04480">
    <property type="entry name" value="RPA1_DBD_A_like"/>
    <property type="match status" value="1"/>
</dbReference>
<dbReference type="SUPFAM" id="SSF50249">
    <property type="entry name" value="Nucleic acid-binding proteins"/>
    <property type="match status" value="1"/>
</dbReference>
<gene>
    <name evidence="3" type="primary">25502584</name>
    <name evidence="2" type="ordered locus">MTR_8g465040</name>
</gene>
<sequence length="171" mass="19710">MTSILTPVSAIVAGKIKLKIRVRVINLWTVSEFNNPNEITGIHMLLLDDKMGKIQAFGKKILVPKIKSLVEEGSCYEIENVLVTRNETKFRCTGHWFRLNLIDITRFTKIDCSDIPKYHYDFIPFKEVLESTKEDKYTDVIGHVVERDVLREKVVNGKKSKLIDLTLEDSE</sequence>
<evidence type="ECO:0000313" key="3">
    <source>
        <dbReference type="EnsemblPlants" id="KEH19615"/>
    </source>
</evidence>
<dbReference type="InterPro" id="IPR003871">
    <property type="entry name" value="RFA1B/D_OB_1st"/>
</dbReference>
<reference evidence="3" key="3">
    <citation type="submission" date="2015-04" db="UniProtKB">
        <authorList>
            <consortium name="EnsemblPlants"/>
        </authorList>
    </citation>
    <scope>IDENTIFICATION</scope>
    <source>
        <strain evidence="3">cv. Jemalong A17</strain>
    </source>
</reference>
<name>A0A072U1C9_MEDTR</name>
<dbReference type="Pfam" id="PF02721">
    <property type="entry name" value="DUF223"/>
    <property type="match status" value="1"/>
</dbReference>
<dbReference type="PANTHER" id="PTHR47165">
    <property type="entry name" value="OS03G0429900 PROTEIN"/>
    <property type="match status" value="1"/>
</dbReference>
<dbReference type="HOGENOM" id="CLU_023486_2_2_1"/>
<dbReference type="PANTHER" id="PTHR47165:SF4">
    <property type="entry name" value="OS03G0429900 PROTEIN"/>
    <property type="match status" value="1"/>
</dbReference>
<evidence type="ECO:0000259" key="1">
    <source>
        <dbReference type="Pfam" id="PF02721"/>
    </source>
</evidence>
<proteinExistence type="predicted"/>
<dbReference type="EnsemblPlants" id="KEH19615">
    <property type="protein sequence ID" value="KEH19615"/>
    <property type="gene ID" value="MTR_8g465040"/>
</dbReference>
<dbReference type="AlphaFoldDB" id="A0A072U1C9"/>
<evidence type="ECO:0000313" key="4">
    <source>
        <dbReference type="Proteomes" id="UP000002051"/>
    </source>
</evidence>
<dbReference type="PaxDb" id="3880-AES70897"/>
<dbReference type="InterPro" id="IPR012340">
    <property type="entry name" value="NA-bd_OB-fold"/>
</dbReference>
<evidence type="ECO:0000313" key="2">
    <source>
        <dbReference type="EMBL" id="KEH19615.1"/>
    </source>
</evidence>
<reference evidence="2 4" key="1">
    <citation type="journal article" date="2011" name="Nature">
        <title>The Medicago genome provides insight into the evolution of rhizobial symbioses.</title>
        <authorList>
            <person name="Young N.D."/>
            <person name="Debelle F."/>
            <person name="Oldroyd G.E."/>
            <person name="Geurts R."/>
            <person name="Cannon S.B."/>
            <person name="Udvardi M.K."/>
            <person name="Benedito V.A."/>
            <person name="Mayer K.F."/>
            <person name="Gouzy J."/>
            <person name="Schoof H."/>
            <person name="Van de Peer Y."/>
            <person name="Proost S."/>
            <person name="Cook D.R."/>
            <person name="Meyers B.C."/>
            <person name="Spannagl M."/>
            <person name="Cheung F."/>
            <person name="De Mita S."/>
            <person name="Krishnakumar V."/>
            <person name="Gundlach H."/>
            <person name="Zhou S."/>
            <person name="Mudge J."/>
            <person name="Bharti A.K."/>
            <person name="Murray J.D."/>
            <person name="Naoumkina M.A."/>
            <person name="Rosen B."/>
            <person name="Silverstein K.A."/>
            <person name="Tang H."/>
            <person name="Rombauts S."/>
            <person name="Zhao P.X."/>
            <person name="Zhou P."/>
            <person name="Barbe V."/>
            <person name="Bardou P."/>
            <person name="Bechner M."/>
            <person name="Bellec A."/>
            <person name="Berger A."/>
            <person name="Berges H."/>
            <person name="Bidwell S."/>
            <person name="Bisseling T."/>
            <person name="Choisne N."/>
            <person name="Couloux A."/>
            <person name="Denny R."/>
            <person name="Deshpande S."/>
            <person name="Dai X."/>
            <person name="Doyle J.J."/>
            <person name="Dudez A.M."/>
            <person name="Farmer A.D."/>
            <person name="Fouteau S."/>
            <person name="Franken C."/>
            <person name="Gibelin C."/>
            <person name="Gish J."/>
            <person name="Goldstein S."/>
            <person name="Gonzalez A.J."/>
            <person name="Green P.J."/>
            <person name="Hallab A."/>
            <person name="Hartog M."/>
            <person name="Hua A."/>
            <person name="Humphray S.J."/>
            <person name="Jeong D.H."/>
            <person name="Jing Y."/>
            <person name="Jocker A."/>
            <person name="Kenton S.M."/>
            <person name="Kim D.J."/>
            <person name="Klee K."/>
            <person name="Lai H."/>
            <person name="Lang C."/>
            <person name="Lin S."/>
            <person name="Macmil S.L."/>
            <person name="Magdelenat G."/>
            <person name="Matthews L."/>
            <person name="McCorrison J."/>
            <person name="Monaghan E.L."/>
            <person name="Mun J.H."/>
            <person name="Najar F.Z."/>
            <person name="Nicholson C."/>
            <person name="Noirot C."/>
            <person name="O'Bleness M."/>
            <person name="Paule C.R."/>
            <person name="Poulain J."/>
            <person name="Prion F."/>
            <person name="Qin B."/>
            <person name="Qu C."/>
            <person name="Retzel E.F."/>
            <person name="Riddle C."/>
            <person name="Sallet E."/>
            <person name="Samain S."/>
            <person name="Samson N."/>
            <person name="Sanders I."/>
            <person name="Saurat O."/>
            <person name="Scarpelli C."/>
            <person name="Schiex T."/>
            <person name="Segurens B."/>
            <person name="Severin A.J."/>
            <person name="Sherrier D.J."/>
            <person name="Shi R."/>
            <person name="Sims S."/>
            <person name="Singer S.R."/>
            <person name="Sinharoy S."/>
            <person name="Sterck L."/>
            <person name="Viollet A."/>
            <person name="Wang B.B."/>
            <person name="Wang K."/>
            <person name="Wang M."/>
            <person name="Wang X."/>
            <person name="Warfsmann J."/>
            <person name="Weissenbach J."/>
            <person name="White D.D."/>
            <person name="White J.D."/>
            <person name="Wiley G.B."/>
            <person name="Wincker P."/>
            <person name="Xing Y."/>
            <person name="Yang L."/>
            <person name="Yao Z."/>
            <person name="Ying F."/>
            <person name="Zhai J."/>
            <person name="Zhou L."/>
            <person name="Zuber A."/>
            <person name="Denarie J."/>
            <person name="Dixon R.A."/>
            <person name="May G.D."/>
            <person name="Schwartz D.C."/>
            <person name="Rogers J."/>
            <person name="Quetier F."/>
            <person name="Town C.D."/>
            <person name="Roe B.A."/>
        </authorList>
    </citation>
    <scope>NUCLEOTIDE SEQUENCE [LARGE SCALE GENOMIC DNA]</scope>
    <source>
        <strain evidence="2">A17</strain>
        <strain evidence="3 4">cv. Jemalong A17</strain>
    </source>
</reference>
<organism evidence="2 4">
    <name type="scientific">Medicago truncatula</name>
    <name type="common">Barrel medic</name>
    <name type="synonym">Medicago tribuloides</name>
    <dbReference type="NCBI Taxonomy" id="3880"/>
    <lineage>
        <taxon>Eukaryota</taxon>
        <taxon>Viridiplantae</taxon>
        <taxon>Streptophyta</taxon>
        <taxon>Embryophyta</taxon>
        <taxon>Tracheophyta</taxon>
        <taxon>Spermatophyta</taxon>
        <taxon>Magnoliopsida</taxon>
        <taxon>eudicotyledons</taxon>
        <taxon>Gunneridae</taxon>
        <taxon>Pentapetalae</taxon>
        <taxon>rosids</taxon>
        <taxon>fabids</taxon>
        <taxon>Fabales</taxon>
        <taxon>Fabaceae</taxon>
        <taxon>Papilionoideae</taxon>
        <taxon>50 kb inversion clade</taxon>
        <taxon>NPAAA clade</taxon>
        <taxon>Hologalegina</taxon>
        <taxon>IRL clade</taxon>
        <taxon>Trifolieae</taxon>
        <taxon>Medicago</taxon>
    </lineage>
</organism>
<dbReference type="Proteomes" id="UP000002051">
    <property type="component" value="Chromosome 8"/>
</dbReference>
<dbReference type="Gene3D" id="2.40.50.140">
    <property type="entry name" value="Nucleic acid-binding proteins"/>
    <property type="match status" value="2"/>
</dbReference>
<protein>
    <submittedName>
        <fullName evidence="2">Animal RPA1 domain protein</fullName>
    </submittedName>
</protein>